<name>A0ABQ3B7J3_9GAMM</name>
<gene>
    <name evidence="1" type="ORF">GCM10011613_30320</name>
</gene>
<comment type="caution">
    <text evidence="1">The sequence shown here is derived from an EMBL/GenBank/DDBJ whole genome shotgun (WGS) entry which is preliminary data.</text>
</comment>
<proteinExistence type="predicted"/>
<dbReference type="RefSeq" id="WP_189420122.1">
    <property type="nucleotide sequence ID" value="NZ_BMYZ01000003.1"/>
</dbReference>
<evidence type="ECO:0000313" key="2">
    <source>
        <dbReference type="Proteomes" id="UP000619761"/>
    </source>
</evidence>
<reference evidence="2" key="1">
    <citation type="journal article" date="2019" name="Int. J. Syst. Evol. Microbiol.">
        <title>The Global Catalogue of Microorganisms (GCM) 10K type strain sequencing project: providing services to taxonomists for standard genome sequencing and annotation.</title>
        <authorList>
            <consortium name="The Broad Institute Genomics Platform"/>
            <consortium name="The Broad Institute Genome Sequencing Center for Infectious Disease"/>
            <person name="Wu L."/>
            <person name="Ma J."/>
        </authorList>
    </citation>
    <scope>NUCLEOTIDE SEQUENCE [LARGE SCALE GENOMIC DNA]</scope>
    <source>
        <strain evidence="2">KCTC 32239</strain>
    </source>
</reference>
<dbReference type="Gene3D" id="1.25.40.10">
    <property type="entry name" value="Tetratricopeptide repeat domain"/>
    <property type="match status" value="2"/>
</dbReference>
<dbReference type="EMBL" id="BMYZ01000003">
    <property type="protein sequence ID" value="GGY83367.1"/>
    <property type="molecule type" value="Genomic_DNA"/>
</dbReference>
<evidence type="ECO:0008006" key="3">
    <source>
        <dbReference type="Google" id="ProtNLM"/>
    </source>
</evidence>
<dbReference type="InterPro" id="IPR011990">
    <property type="entry name" value="TPR-like_helical_dom_sf"/>
</dbReference>
<dbReference type="Proteomes" id="UP000619761">
    <property type="component" value="Unassembled WGS sequence"/>
</dbReference>
<protein>
    <recommendedName>
        <fullName evidence="3">Tetratricopeptide repeat protein</fullName>
    </recommendedName>
</protein>
<sequence length="574" mass="64177">MSLQDPEFENFKKAYQEGNFNYALHSLKKLLVTYPNSFALRWHHAKVLEKLERFTEARVAVGKVLKLRSDFVPALIMQVQLDFHQGSDESDDLDEFDEEPVLSEHARFNLIEQRLYKILSIDPNAVDALHMLSGLLRGHEGDAHVVKANQLLNRAISLAPERVDLLEDRGNSLLGSAIVQDGDTTNSINIVSTFSGMRYKRDQMELALSDFHTCYQITSEHRFGLRVASILHDLGRFNEALAAYDKVLANVSADDPYRSIIIERRARSENNGGGEREQMAQLLESAIADSGKDRSLEEDNVAQALLSAANAVRSGKSVSDALDERLSDDPDDNMATNIAAQILNVANEPPPNLVAVDPKDFPSYQQKFIARCKRDLEAQGLQHVADAEAEGMRMMLGSRVLLSFYADAEGEMGVAAFCMKPKKPNPLAILFLLMTGKWKLVGTLFKVNTLVECVSQFSNGDYLNTQYFSVSPFEYGPPIYIEKLSPKVSIAGLVARHQERLEDHKLAHPSIVTMQALDLAGMEERWVNGQAVKRAYRQSIGYITEPELKQLLGAYYDKFADKVRAKLKVLAADL</sequence>
<organism evidence="1 2">
    <name type="scientific">Cellvibrio zantedeschiae</name>
    <dbReference type="NCBI Taxonomy" id="1237077"/>
    <lineage>
        <taxon>Bacteria</taxon>
        <taxon>Pseudomonadati</taxon>
        <taxon>Pseudomonadota</taxon>
        <taxon>Gammaproteobacteria</taxon>
        <taxon>Cellvibrionales</taxon>
        <taxon>Cellvibrionaceae</taxon>
        <taxon>Cellvibrio</taxon>
    </lineage>
</organism>
<evidence type="ECO:0000313" key="1">
    <source>
        <dbReference type="EMBL" id="GGY83367.1"/>
    </source>
</evidence>
<dbReference type="SUPFAM" id="SSF48452">
    <property type="entry name" value="TPR-like"/>
    <property type="match status" value="1"/>
</dbReference>
<keyword evidence="2" id="KW-1185">Reference proteome</keyword>
<accession>A0ABQ3B7J3</accession>